<dbReference type="EMBL" id="JAQFWQ010000201">
    <property type="protein sequence ID" value="MDA2815295.1"/>
    <property type="molecule type" value="Genomic_DNA"/>
</dbReference>
<sequence>TTLRTRQPLARDRAGAALARATVATTLSPAAGGMVAVCWPFLGAELLGAPERGPLLLSVAAVSAIAANALLARRPTALAPDTLLWLCGAALCAVPLLAACARALPPGAPAAAALVLGLAAAITGAAEGPQLTALFAVRHRDAPAPVRARVFAIGAGLKVSGMAAGAAVAGALAGHGTGAALAGAVGVQALALAVFGALTLLHPDRSHPPVAAHNGQESG</sequence>
<evidence type="ECO:0000256" key="1">
    <source>
        <dbReference type="SAM" id="Phobius"/>
    </source>
</evidence>
<protein>
    <recommendedName>
        <fullName evidence="4">MFS transporter</fullName>
    </recommendedName>
</protein>
<reference evidence="2 3" key="1">
    <citation type="submission" date="2023-01" db="EMBL/GenBank/DDBJ databases">
        <title>Draft genome sequence of Nocardiopsis sp. RSe5-2 isolated from halophytes.</title>
        <authorList>
            <person name="Duangmal K."/>
            <person name="Chantavorakit T."/>
        </authorList>
    </citation>
    <scope>NUCLEOTIDE SEQUENCE [LARGE SCALE GENOMIC DNA]</scope>
    <source>
        <strain evidence="2 3">RSe5-2</strain>
    </source>
</reference>
<comment type="caution">
    <text evidence="2">The sequence shown here is derived from an EMBL/GenBank/DDBJ whole genome shotgun (WGS) entry which is preliminary data.</text>
</comment>
<keyword evidence="1" id="KW-0472">Membrane</keyword>
<keyword evidence="1" id="KW-1133">Transmembrane helix</keyword>
<accession>A0ABT4UEG7</accession>
<evidence type="ECO:0008006" key="4">
    <source>
        <dbReference type="Google" id="ProtNLM"/>
    </source>
</evidence>
<feature type="transmembrane region" description="Helical" evidence="1">
    <location>
        <begin position="21"/>
        <end position="42"/>
    </location>
</feature>
<evidence type="ECO:0000313" key="3">
    <source>
        <dbReference type="Proteomes" id="UP001527866"/>
    </source>
</evidence>
<feature type="transmembrane region" description="Helical" evidence="1">
    <location>
        <begin position="83"/>
        <end position="104"/>
    </location>
</feature>
<evidence type="ECO:0000313" key="2">
    <source>
        <dbReference type="EMBL" id="MDA2815295.1"/>
    </source>
</evidence>
<name>A0ABT4UEG7_9ACTN</name>
<organism evidence="2 3">
    <name type="scientific">Nocardiopsis endophytica</name>
    <dbReference type="NCBI Taxonomy" id="3018445"/>
    <lineage>
        <taxon>Bacteria</taxon>
        <taxon>Bacillati</taxon>
        <taxon>Actinomycetota</taxon>
        <taxon>Actinomycetes</taxon>
        <taxon>Streptosporangiales</taxon>
        <taxon>Nocardiopsidaceae</taxon>
        <taxon>Nocardiopsis</taxon>
    </lineage>
</organism>
<feature type="transmembrane region" description="Helical" evidence="1">
    <location>
        <begin position="54"/>
        <end position="71"/>
    </location>
</feature>
<keyword evidence="3" id="KW-1185">Reference proteome</keyword>
<feature type="transmembrane region" description="Helical" evidence="1">
    <location>
        <begin position="110"/>
        <end position="137"/>
    </location>
</feature>
<proteinExistence type="predicted"/>
<dbReference type="Proteomes" id="UP001527866">
    <property type="component" value="Unassembled WGS sequence"/>
</dbReference>
<dbReference type="SUPFAM" id="SSF103473">
    <property type="entry name" value="MFS general substrate transporter"/>
    <property type="match status" value="1"/>
</dbReference>
<keyword evidence="1" id="KW-0812">Transmembrane</keyword>
<gene>
    <name evidence="2" type="ORF">O4J56_31930</name>
</gene>
<feature type="non-terminal residue" evidence="2">
    <location>
        <position position="1"/>
    </location>
</feature>
<dbReference type="InterPro" id="IPR036259">
    <property type="entry name" value="MFS_trans_sf"/>
</dbReference>
<feature type="transmembrane region" description="Helical" evidence="1">
    <location>
        <begin position="149"/>
        <end position="173"/>
    </location>
</feature>
<feature type="transmembrane region" description="Helical" evidence="1">
    <location>
        <begin position="179"/>
        <end position="201"/>
    </location>
</feature>